<dbReference type="AlphaFoldDB" id="A0A2S2NLP5"/>
<accession>A0A2S2NLP5</accession>
<evidence type="ECO:0000313" key="1">
    <source>
        <dbReference type="EMBL" id="MBY18084.1"/>
    </source>
</evidence>
<dbReference type="EMBL" id="GGMR01005465">
    <property type="protein sequence ID" value="MBY18084.1"/>
    <property type="molecule type" value="Transcribed_RNA"/>
</dbReference>
<reference evidence="1" key="1">
    <citation type="submission" date="2018-04" db="EMBL/GenBank/DDBJ databases">
        <title>Transcriptome of Schizaphis graminum biotype I.</title>
        <authorList>
            <person name="Scully E.D."/>
            <person name="Geib S.M."/>
            <person name="Palmer N.A."/>
            <person name="Koch K."/>
            <person name="Bradshaw J."/>
            <person name="Heng-Moss T."/>
            <person name="Sarath G."/>
        </authorList>
    </citation>
    <scope>NUCLEOTIDE SEQUENCE</scope>
</reference>
<sequence length="105" mass="11812">MTILFARITVETFLFQRSGADGETVGSDALAENQGRITRTRGVTEFRLVVDLRGVDDFTPPWLPGSHVLVHRRYSAANNNNQITILFRSGARTYNYTATLRLIIL</sequence>
<protein>
    <submittedName>
        <fullName evidence="1">Uncharacterized protein</fullName>
    </submittedName>
</protein>
<name>A0A2S2NLP5_SCHGA</name>
<gene>
    <name evidence="1" type="ORF">g.153237</name>
</gene>
<proteinExistence type="predicted"/>
<organism evidence="1">
    <name type="scientific">Schizaphis graminum</name>
    <name type="common">Green bug aphid</name>
    <dbReference type="NCBI Taxonomy" id="13262"/>
    <lineage>
        <taxon>Eukaryota</taxon>
        <taxon>Metazoa</taxon>
        <taxon>Ecdysozoa</taxon>
        <taxon>Arthropoda</taxon>
        <taxon>Hexapoda</taxon>
        <taxon>Insecta</taxon>
        <taxon>Pterygota</taxon>
        <taxon>Neoptera</taxon>
        <taxon>Paraneoptera</taxon>
        <taxon>Hemiptera</taxon>
        <taxon>Sternorrhyncha</taxon>
        <taxon>Aphidomorpha</taxon>
        <taxon>Aphidoidea</taxon>
        <taxon>Aphididae</taxon>
        <taxon>Aphidini</taxon>
        <taxon>Schizaphis</taxon>
    </lineage>
</organism>